<organism evidence="14">
    <name type="scientific">Citrobacter freundii</name>
    <dbReference type="NCBI Taxonomy" id="546"/>
    <lineage>
        <taxon>Bacteria</taxon>
        <taxon>Pseudomonadati</taxon>
        <taxon>Pseudomonadota</taxon>
        <taxon>Gammaproteobacteria</taxon>
        <taxon>Enterobacterales</taxon>
        <taxon>Enterobacteriaceae</taxon>
        <taxon>Citrobacter</taxon>
        <taxon>Citrobacter freundii complex</taxon>
    </lineage>
</organism>
<feature type="binding site" evidence="11">
    <location>
        <begin position="13"/>
        <end position="17"/>
    </location>
    <ligand>
        <name>ATP</name>
        <dbReference type="ChEBI" id="CHEBI:30616"/>
    </ligand>
</feature>
<dbReference type="Gene3D" id="3.30.420.40">
    <property type="match status" value="2"/>
</dbReference>
<dbReference type="HAMAP" id="MF_01535">
    <property type="entry name" value="Rhamnulokinase"/>
    <property type="match status" value="1"/>
</dbReference>
<evidence type="ECO:0000313" key="15">
    <source>
        <dbReference type="EMBL" id="KPR56998.1"/>
    </source>
</evidence>
<dbReference type="GO" id="GO:0019301">
    <property type="term" value="P:rhamnose catabolic process"/>
    <property type="evidence" value="ECO:0007669"/>
    <property type="project" value="UniProtKB-UniRule"/>
</dbReference>
<feature type="binding site" evidence="11">
    <location>
        <position position="402"/>
    </location>
    <ligand>
        <name>ATP</name>
        <dbReference type="ChEBI" id="CHEBI:30616"/>
    </ligand>
</feature>
<comment type="function">
    <text evidence="11">Involved in the catabolism of L-rhamnose (6-deoxy-L-mannose). Catalyzes the transfer of the gamma-phosphate group from ATP to the 1-hydroxyl group of L-rhamnulose to yield L-rhamnulose 1-phosphate.</text>
</comment>
<dbReference type="InterPro" id="IPR018484">
    <property type="entry name" value="FGGY_N"/>
</dbReference>
<feature type="binding site" evidence="11">
    <location>
        <position position="304"/>
    </location>
    <ligand>
        <name>ATP</name>
        <dbReference type="ChEBI" id="CHEBI:30616"/>
    </ligand>
</feature>
<dbReference type="AlphaFoldDB" id="A0A0P8I8U2"/>
<comment type="cofactor">
    <cofactor evidence="11">
        <name>Mg(2+)</name>
        <dbReference type="ChEBI" id="CHEBI:18420"/>
    </cofactor>
</comment>
<feature type="binding site" evidence="11">
    <location>
        <position position="296"/>
    </location>
    <ligand>
        <name>substrate</name>
    </ligand>
</feature>
<evidence type="ECO:0000256" key="11">
    <source>
        <dbReference type="HAMAP-Rule" id="MF_01535"/>
    </source>
</evidence>
<evidence type="ECO:0000256" key="10">
    <source>
        <dbReference type="ARBA" id="ARBA00076629"/>
    </source>
</evidence>
<feature type="disulfide bond" evidence="11">
    <location>
        <begin position="413"/>
        <end position="417"/>
    </location>
</feature>
<comment type="catalytic activity">
    <reaction evidence="8 11">
        <text>L-rhamnulose + ATP = L-rhamnulose 1-phosphate + ADP + H(+)</text>
        <dbReference type="Rhea" id="RHEA:20117"/>
        <dbReference type="ChEBI" id="CHEBI:15378"/>
        <dbReference type="ChEBI" id="CHEBI:17897"/>
        <dbReference type="ChEBI" id="CHEBI:30616"/>
        <dbReference type="ChEBI" id="CHEBI:58313"/>
        <dbReference type="ChEBI" id="CHEBI:456216"/>
        <dbReference type="EC" id="2.7.1.5"/>
    </reaction>
</comment>
<feature type="binding site" evidence="11">
    <location>
        <begin position="236"/>
        <end position="238"/>
    </location>
    <ligand>
        <name>substrate</name>
    </ligand>
</feature>
<feature type="disulfide bond" evidence="11">
    <location>
        <begin position="353"/>
        <end position="370"/>
    </location>
</feature>
<feature type="domain" description="Carbohydrate kinase FGGY N-terminal" evidence="12">
    <location>
        <begin position="7"/>
        <end position="243"/>
    </location>
</feature>
<dbReference type="NCBIfam" id="NF007925">
    <property type="entry name" value="PRK10640.1"/>
    <property type="match status" value="1"/>
</dbReference>
<reference evidence="14" key="3">
    <citation type="journal article" date="2018" name="Genome Biol.">
        <title>SKESA: strategic k-mer extension for scrupulous assemblies.</title>
        <authorList>
            <person name="Souvorov A."/>
            <person name="Agarwala R."/>
            <person name="Lipman D.J."/>
        </authorList>
    </citation>
    <scope>NUCLEOTIDE SEQUENCE</scope>
    <source>
        <strain evidence="14">O50</strain>
    </source>
</reference>
<comment type="similarity">
    <text evidence="1">Belongs to the FGGY kinase family.</text>
</comment>
<reference evidence="15 16" key="2">
    <citation type="journal article" date="2017" name="PLoS ONE">
        <title>Genomic and phenotypic characterisation of fluoroquinolone resistance mechanisms in Enterobacteriaceae in Durban, South Africa.</title>
        <authorList>
            <person name="Osei Sekyere J."/>
            <person name="Amoako D.G."/>
        </authorList>
    </citation>
    <scope>NUCLEOTIDE SEQUENCE [LARGE SCALE GENOMIC DNA]</scope>
    <source>
        <strain evidence="15 16">ST62:944112508</strain>
    </source>
</reference>
<dbReference type="Pfam" id="PF00370">
    <property type="entry name" value="FGGY_N"/>
    <property type="match status" value="1"/>
</dbReference>
<feature type="disulfide bond" evidence="11">
    <location>
        <begin position="68"/>
        <end position="222"/>
    </location>
</feature>
<feature type="binding site" evidence="11">
    <location>
        <position position="259"/>
    </location>
    <ligand>
        <name>ATP</name>
        <dbReference type="ChEBI" id="CHEBI:30616"/>
    </ligand>
</feature>
<dbReference type="GO" id="GO:0006071">
    <property type="term" value="P:glycerol metabolic process"/>
    <property type="evidence" value="ECO:0007669"/>
    <property type="project" value="TreeGrafter"/>
</dbReference>
<gene>
    <name evidence="11 14" type="primary">rhaB</name>
    <name evidence="15" type="ORF">AN672_03900</name>
    <name evidence="14" type="ORF">I9Y29_003748</name>
</gene>
<sequence length="489" mass="54298">MTFRHCVAVDLGASSGRVMLARYDSEHRTLTLREIHRFVNCLQKTDGFDTWDIDSLENDIRLGLKKVCDEGIRIDSIGIDTWGVDYVLIDNVGQRVGLPVSYRDSRTTGIMAQAMAQPGKGEIYRRSGIQFLPFNTLYQLRALVEQQPELLPQVAHALLIPDYFSFRLTGKMNWEYTNATTTQLVNINTDDWDDSLLAWTGADKAWFGRPTHPGNVIGHWICPQKNQIPVVAVASHDTASAVIASPLADKNSAYLSSGTWSLMGFESRTPYTNDAALAANITNEGGAEGRYRVLKNIMGLWLLQRVLKERQISDLPTLISQTQALPACQFLINPNDDRFINPDDMSAEIQAACRESGQPVPLQNAELARCIFDSLALLYADILQELAQLRGAAFSQLHIVGGGCQNTLLNQLCADACGIRVVSGPIEASTLGNIGIQLMTLDELNNVDDFRQVVRANYELTTFIPNPESEIARYQAQFQSLRQTKELCA</sequence>
<evidence type="ECO:0000256" key="3">
    <source>
        <dbReference type="ARBA" id="ARBA00022741"/>
    </source>
</evidence>
<comment type="caution">
    <text evidence="14">The sequence shown here is derived from an EMBL/GenBank/DDBJ whole genome shotgun (WGS) entry which is preliminary data.</text>
</comment>
<dbReference type="GO" id="GO:0005829">
    <property type="term" value="C:cytosol"/>
    <property type="evidence" value="ECO:0007669"/>
    <property type="project" value="TreeGrafter"/>
</dbReference>
<evidence type="ECO:0000256" key="5">
    <source>
        <dbReference type="ARBA" id="ARBA00022840"/>
    </source>
</evidence>
<feature type="binding site" evidence="11">
    <location>
        <position position="83"/>
    </location>
    <ligand>
        <name>substrate</name>
    </ligand>
</feature>
<keyword evidence="2 11" id="KW-0808">Transferase</keyword>
<evidence type="ECO:0000313" key="16">
    <source>
        <dbReference type="Proteomes" id="UP000050520"/>
    </source>
</evidence>
<evidence type="ECO:0000256" key="8">
    <source>
        <dbReference type="ARBA" id="ARBA00052072"/>
    </source>
</evidence>
<dbReference type="EMBL" id="LJEB01000015">
    <property type="protein sequence ID" value="KPR56998.1"/>
    <property type="molecule type" value="Genomic_DNA"/>
</dbReference>
<keyword evidence="7 11" id="KW-0684">Rhamnose metabolism</keyword>
<dbReference type="Proteomes" id="UP000855471">
    <property type="component" value="Unassembled WGS sequence"/>
</dbReference>
<dbReference type="Proteomes" id="UP000050520">
    <property type="component" value="Unassembled WGS sequence"/>
</dbReference>
<evidence type="ECO:0000259" key="13">
    <source>
        <dbReference type="Pfam" id="PF02782"/>
    </source>
</evidence>
<evidence type="ECO:0000256" key="1">
    <source>
        <dbReference type="ARBA" id="ARBA00009156"/>
    </source>
</evidence>
<evidence type="ECO:0000256" key="9">
    <source>
        <dbReference type="ARBA" id="ARBA00066425"/>
    </source>
</evidence>
<proteinExistence type="inferred from homology"/>
<protein>
    <recommendedName>
        <fullName evidence="9 11">Rhamnulokinase</fullName>
        <shortName evidence="11">RhaB</shortName>
        <ecNumber evidence="9 11">2.7.1.5</ecNumber>
    </recommendedName>
    <alternativeName>
        <fullName evidence="11">ATP:L-rhamnulose phosphotransferase</fullName>
    </alternativeName>
    <alternativeName>
        <fullName evidence="11">L-rhamnulose 1-kinase</fullName>
    </alternativeName>
    <alternativeName>
        <fullName evidence="10 11">Rhamnulose kinase</fullName>
    </alternativeName>
</protein>
<dbReference type="UniPathway" id="UPA00541">
    <property type="reaction ID" value="UER00602"/>
</dbReference>
<dbReference type="EMBL" id="DACSXJ010000027">
    <property type="protein sequence ID" value="HAT3899284.1"/>
    <property type="molecule type" value="Genomic_DNA"/>
</dbReference>
<keyword evidence="11" id="KW-0460">Magnesium</keyword>
<dbReference type="InterPro" id="IPR018485">
    <property type="entry name" value="FGGY_C"/>
</dbReference>
<dbReference type="CDD" id="cd07771">
    <property type="entry name" value="ASKHA_NBD_FGGY_RhaB-like"/>
    <property type="match status" value="1"/>
</dbReference>
<evidence type="ECO:0000256" key="6">
    <source>
        <dbReference type="ARBA" id="ARBA00023157"/>
    </source>
</evidence>
<dbReference type="SUPFAM" id="SSF53067">
    <property type="entry name" value="Actin-like ATPase domain"/>
    <property type="match status" value="2"/>
</dbReference>
<dbReference type="NCBIfam" id="TIGR02627">
    <property type="entry name" value="rhamnulo_kin"/>
    <property type="match status" value="1"/>
</dbReference>
<dbReference type="GO" id="GO:0004370">
    <property type="term" value="F:glycerol kinase activity"/>
    <property type="evidence" value="ECO:0007669"/>
    <property type="project" value="TreeGrafter"/>
</dbReference>
<dbReference type="InterPro" id="IPR013449">
    <property type="entry name" value="Rhamnulokinase"/>
</dbReference>
<dbReference type="FunFam" id="3.30.420.40:FF:000064">
    <property type="entry name" value="Rhamnulokinase"/>
    <property type="match status" value="1"/>
</dbReference>
<evidence type="ECO:0000256" key="7">
    <source>
        <dbReference type="ARBA" id="ARBA00023308"/>
    </source>
</evidence>
<dbReference type="InterPro" id="IPR043129">
    <property type="entry name" value="ATPase_NBD"/>
</dbReference>
<keyword evidence="6 11" id="KW-1015">Disulfide bond</keyword>
<comment type="pathway">
    <text evidence="11">Carbohydrate degradation; L-rhamnose degradation; glycerone phosphate from L-rhamnose: step 2/3.</text>
</comment>
<dbReference type="GO" id="GO:0005524">
    <property type="term" value="F:ATP binding"/>
    <property type="evidence" value="ECO:0007669"/>
    <property type="project" value="UniProtKB-KW"/>
</dbReference>
<evidence type="ECO:0000259" key="12">
    <source>
        <dbReference type="Pfam" id="PF00370"/>
    </source>
</evidence>
<feature type="domain" description="Carbohydrate kinase FGGY C-terminal" evidence="13">
    <location>
        <begin position="253"/>
        <end position="440"/>
    </location>
</feature>
<dbReference type="EC" id="2.7.1.5" evidence="9 11"/>
<comment type="similarity">
    <text evidence="11">Belongs to the rhamnulokinase family.</text>
</comment>
<evidence type="ECO:0000313" key="14">
    <source>
        <dbReference type="EMBL" id="HAT3899284.1"/>
    </source>
</evidence>
<dbReference type="RefSeq" id="WP_057063172.1">
    <property type="nucleotide sequence ID" value="NZ_CBCYGZ010000015.1"/>
</dbReference>
<name>A0A0P8I8U2_CITFR</name>
<dbReference type="Pfam" id="PF02782">
    <property type="entry name" value="FGGY_C"/>
    <property type="match status" value="1"/>
</dbReference>
<keyword evidence="3 11" id="KW-0547">Nucleotide-binding</keyword>
<dbReference type="PANTHER" id="PTHR10196:SF93">
    <property type="entry name" value="L-RHAMNULOKINASE"/>
    <property type="match status" value="1"/>
</dbReference>
<accession>A0A0P8I8U2</accession>
<evidence type="ECO:0000256" key="4">
    <source>
        <dbReference type="ARBA" id="ARBA00022777"/>
    </source>
</evidence>
<feature type="active site" description="Proton acceptor" evidence="11">
    <location>
        <position position="237"/>
    </location>
</feature>
<reference evidence="14" key="4">
    <citation type="submission" date="2020-09" db="EMBL/GenBank/DDBJ databases">
        <authorList>
            <consortium name="NCBI Pathogen Detection Project"/>
        </authorList>
    </citation>
    <scope>NUCLEOTIDE SEQUENCE</scope>
    <source>
        <strain evidence="14">O50</strain>
    </source>
</reference>
<dbReference type="GO" id="GO:0008993">
    <property type="term" value="F:rhamnulokinase activity"/>
    <property type="evidence" value="ECO:0007669"/>
    <property type="project" value="UniProtKB-UniRule"/>
</dbReference>
<keyword evidence="4 11" id="KW-0418">Kinase</keyword>
<dbReference type="FunFam" id="3.30.420.40:FF:000073">
    <property type="entry name" value="Rhamnulokinase"/>
    <property type="match status" value="1"/>
</dbReference>
<reference evidence="16" key="1">
    <citation type="submission" date="2015-09" db="EMBL/GenBank/DDBJ databases">
        <title>Prevalence of NDMs in South Africa.</title>
        <authorList>
            <person name="Osei Sekyere J."/>
            <person name="Govinden U."/>
            <person name="Essack S."/>
            <person name="Haldorsen B."/>
            <person name="Samuelsen O."/>
            <person name="Aasnaes B."/>
            <person name="Sundsfjord A."/>
        </authorList>
    </citation>
    <scope>NUCLEOTIDE SEQUENCE [LARGE SCALE GENOMIC DNA]</scope>
    <source>
        <strain evidence="16">ST62:944112508</strain>
    </source>
</reference>
<keyword evidence="5 11" id="KW-0067">ATP-binding</keyword>
<evidence type="ECO:0000256" key="2">
    <source>
        <dbReference type="ARBA" id="ARBA00022679"/>
    </source>
</evidence>
<dbReference type="PANTHER" id="PTHR10196">
    <property type="entry name" value="SUGAR KINASE"/>
    <property type="match status" value="1"/>
</dbReference>